<evidence type="ECO:0000256" key="4">
    <source>
        <dbReference type="ARBA" id="ARBA00022679"/>
    </source>
</evidence>
<protein>
    <submittedName>
        <fullName evidence="7">Galactosyldiacylglycerol synthase</fullName>
    </submittedName>
</protein>
<comment type="caution">
    <text evidence="7">The sequence shown here is derived from an EMBL/GenBank/DDBJ whole genome shotgun (WGS) entry which is preliminary data.</text>
</comment>
<dbReference type="PANTHER" id="PTHR43025:SF3">
    <property type="entry name" value="MONOGALACTOSYLDIACYLGLYCEROL SYNTHASE 1, CHLOROPLASTIC"/>
    <property type="match status" value="1"/>
</dbReference>
<dbReference type="EMBL" id="JACRTE010000001">
    <property type="protein sequence ID" value="MBC8595278.1"/>
    <property type="molecule type" value="Genomic_DNA"/>
</dbReference>
<proteinExistence type="inferred from homology"/>
<evidence type="ECO:0000256" key="3">
    <source>
        <dbReference type="ARBA" id="ARBA00022676"/>
    </source>
</evidence>
<dbReference type="GO" id="GO:0016020">
    <property type="term" value="C:membrane"/>
    <property type="evidence" value="ECO:0007669"/>
    <property type="project" value="UniProtKB-SubCell"/>
</dbReference>
<dbReference type="Gene3D" id="3.40.50.2000">
    <property type="entry name" value="Glycogen Phosphorylase B"/>
    <property type="match status" value="1"/>
</dbReference>
<comment type="subcellular location">
    <subcellularLocation>
        <location evidence="1">Membrane</location>
    </subcellularLocation>
</comment>
<accession>A0A926F3W4</accession>
<keyword evidence="4" id="KW-0808">Transferase</keyword>
<sequence>MKAVILTISAGGGHNTAAKAINECFSERSIETVTIDAYKYFNKYLSDVVENGYLFSTKYVPKLYGKFYRMAEKKSDTDIKMKMGAFGTALVLRKFARFIAAQNADVIIATHIFAGELLTILREKGILDESVKTVGIVTDFTVHPFWEETNLDYYVTASELLNYQMVKKGIPEEKILPFGIPVHPKFSKKISKHEARGLLGVPNKDTVFVIAGSMGFGDVAHHIKNLDKSGHDFQIIAVCGNNKKLKAHLEKMKDKMNKDMFVYGFVNNVDVIMDAADCIVTKPGGLTVSEALAKKMHLILIDPIPGQEDRNSEFLLNCGVAIKVSETFPVDEAVHLFYDNKIKTEYYDRIIDAVAKPDAGMKLGEFVEKVCRKD</sequence>
<dbReference type="Pfam" id="PF04101">
    <property type="entry name" value="Glyco_tran_28_C"/>
    <property type="match status" value="1"/>
</dbReference>
<dbReference type="Pfam" id="PF06925">
    <property type="entry name" value="MGDG_synth"/>
    <property type="match status" value="1"/>
</dbReference>
<organism evidence="7 8">
    <name type="scientific">Qingrenia yutianensis</name>
    <dbReference type="NCBI Taxonomy" id="2763676"/>
    <lineage>
        <taxon>Bacteria</taxon>
        <taxon>Bacillati</taxon>
        <taxon>Bacillota</taxon>
        <taxon>Clostridia</taxon>
        <taxon>Eubacteriales</taxon>
        <taxon>Oscillospiraceae</taxon>
        <taxon>Qingrenia</taxon>
    </lineage>
</organism>
<reference evidence="7" key="1">
    <citation type="submission" date="2020-08" db="EMBL/GenBank/DDBJ databases">
        <title>Genome public.</title>
        <authorList>
            <person name="Liu C."/>
            <person name="Sun Q."/>
        </authorList>
    </citation>
    <scope>NUCLEOTIDE SEQUENCE</scope>
    <source>
        <strain evidence="7">NSJ-50</strain>
    </source>
</reference>
<evidence type="ECO:0000256" key="1">
    <source>
        <dbReference type="ARBA" id="ARBA00004370"/>
    </source>
</evidence>
<evidence type="ECO:0000256" key="2">
    <source>
        <dbReference type="ARBA" id="ARBA00006962"/>
    </source>
</evidence>
<name>A0A926F3W4_9FIRM</name>
<feature type="domain" description="Glycosyl transferase family 28 C-terminal" evidence="5">
    <location>
        <begin position="206"/>
        <end position="322"/>
    </location>
</feature>
<dbReference type="RefSeq" id="WP_262431012.1">
    <property type="nucleotide sequence ID" value="NZ_JACRTE010000001.1"/>
</dbReference>
<dbReference type="InterPro" id="IPR050519">
    <property type="entry name" value="Glycosyltransf_28_UgtP"/>
</dbReference>
<dbReference type="PANTHER" id="PTHR43025">
    <property type="entry name" value="MONOGALACTOSYLDIACYLGLYCEROL SYNTHASE"/>
    <property type="match status" value="1"/>
</dbReference>
<keyword evidence="8" id="KW-1185">Reference proteome</keyword>
<dbReference type="GO" id="GO:0016758">
    <property type="term" value="F:hexosyltransferase activity"/>
    <property type="evidence" value="ECO:0007669"/>
    <property type="project" value="InterPro"/>
</dbReference>
<dbReference type="InterPro" id="IPR007235">
    <property type="entry name" value="Glyco_trans_28_C"/>
</dbReference>
<dbReference type="SUPFAM" id="SSF53756">
    <property type="entry name" value="UDP-Glycosyltransferase/glycogen phosphorylase"/>
    <property type="match status" value="1"/>
</dbReference>
<comment type="similarity">
    <text evidence="2">Belongs to the glycosyltransferase 28 family.</text>
</comment>
<dbReference type="Proteomes" id="UP000647416">
    <property type="component" value="Unassembled WGS sequence"/>
</dbReference>
<gene>
    <name evidence="7" type="ORF">H8706_00115</name>
</gene>
<dbReference type="AlphaFoldDB" id="A0A926F3W4"/>
<evidence type="ECO:0000313" key="7">
    <source>
        <dbReference type="EMBL" id="MBC8595278.1"/>
    </source>
</evidence>
<evidence type="ECO:0000259" key="5">
    <source>
        <dbReference type="Pfam" id="PF04101"/>
    </source>
</evidence>
<keyword evidence="3" id="KW-0328">Glycosyltransferase</keyword>
<evidence type="ECO:0000313" key="8">
    <source>
        <dbReference type="Proteomes" id="UP000647416"/>
    </source>
</evidence>
<dbReference type="InterPro" id="IPR009695">
    <property type="entry name" value="Diacylglyc_glucosyltr_N"/>
</dbReference>
<dbReference type="GO" id="GO:0009247">
    <property type="term" value="P:glycolipid biosynthetic process"/>
    <property type="evidence" value="ECO:0007669"/>
    <property type="project" value="InterPro"/>
</dbReference>
<feature type="domain" description="Diacylglycerol glucosyltransferase N-terminal" evidence="6">
    <location>
        <begin position="14"/>
        <end position="182"/>
    </location>
</feature>
<evidence type="ECO:0000259" key="6">
    <source>
        <dbReference type="Pfam" id="PF06925"/>
    </source>
</evidence>